<evidence type="ECO:0000313" key="3">
    <source>
        <dbReference type="Proteomes" id="UP000637423"/>
    </source>
</evidence>
<dbReference type="EMBL" id="BMED01000001">
    <property type="protein sequence ID" value="GGC64330.1"/>
    <property type="molecule type" value="Genomic_DNA"/>
</dbReference>
<protein>
    <submittedName>
        <fullName evidence="2">Uncharacterized protein</fullName>
    </submittedName>
</protein>
<keyword evidence="3" id="KW-1185">Reference proteome</keyword>
<reference evidence="2" key="2">
    <citation type="submission" date="2020-09" db="EMBL/GenBank/DDBJ databases">
        <authorList>
            <person name="Sun Q."/>
            <person name="Zhou Y."/>
        </authorList>
    </citation>
    <scope>NUCLEOTIDE SEQUENCE</scope>
    <source>
        <strain evidence="2">CGMCC 1.10998</strain>
    </source>
</reference>
<name>A0A916XDR0_9BURK</name>
<reference evidence="2" key="1">
    <citation type="journal article" date="2014" name="Int. J. Syst. Evol. Microbiol.">
        <title>Complete genome sequence of Corynebacterium casei LMG S-19264T (=DSM 44701T), isolated from a smear-ripened cheese.</title>
        <authorList>
            <consortium name="US DOE Joint Genome Institute (JGI-PGF)"/>
            <person name="Walter F."/>
            <person name="Albersmeier A."/>
            <person name="Kalinowski J."/>
            <person name="Ruckert C."/>
        </authorList>
    </citation>
    <scope>NUCLEOTIDE SEQUENCE</scope>
    <source>
        <strain evidence="2">CGMCC 1.10998</strain>
    </source>
</reference>
<proteinExistence type="predicted"/>
<dbReference type="RefSeq" id="WP_188564768.1">
    <property type="nucleotide sequence ID" value="NZ_BMED01000001.1"/>
</dbReference>
<dbReference type="Proteomes" id="UP000637423">
    <property type="component" value="Unassembled WGS sequence"/>
</dbReference>
<feature type="transmembrane region" description="Helical" evidence="1">
    <location>
        <begin position="12"/>
        <end position="33"/>
    </location>
</feature>
<dbReference type="AlphaFoldDB" id="A0A916XDR0"/>
<accession>A0A916XDR0</accession>
<comment type="caution">
    <text evidence="2">The sequence shown here is derived from an EMBL/GenBank/DDBJ whole genome shotgun (WGS) entry which is preliminary data.</text>
</comment>
<keyword evidence="1" id="KW-0812">Transmembrane</keyword>
<sequence length="220" mass="23771">MADDNKTALIELLKYPVTVFSILIALLIAHQFLGLNFGNVTELSASGIKFTQDAKGEITSLASQLNSATAAIQDLQKRLPAGDAPTPQAKAQIFEASQTVSNQTAQIAKLTNDAPGDTQKTHGYMWIGDYKNGWSRIKLSAVDSNEPVSVSPDKLSAGNEFKVLGNMVVRDGLPSNDADYYTAKKSLGIVPVGSKIRFLGQPKGIDREFAVQYWVEIVVL</sequence>
<evidence type="ECO:0000313" key="2">
    <source>
        <dbReference type="EMBL" id="GGC64330.1"/>
    </source>
</evidence>
<evidence type="ECO:0000256" key="1">
    <source>
        <dbReference type="SAM" id="Phobius"/>
    </source>
</evidence>
<organism evidence="2 3">
    <name type="scientific">Undibacterium terreum</name>
    <dbReference type="NCBI Taxonomy" id="1224302"/>
    <lineage>
        <taxon>Bacteria</taxon>
        <taxon>Pseudomonadati</taxon>
        <taxon>Pseudomonadota</taxon>
        <taxon>Betaproteobacteria</taxon>
        <taxon>Burkholderiales</taxon>
        <taxon>Oxalobacteraceae</taxon>
        <taxon>Undibacterium</taxon>
    </lineage>
</organism>
<gene>
    <name evidence="2" type="ORF">GCM10011396_09120</name>
</gene>
<keyword evidence="1" id="KW-0472">Membrane</keyword>
<keyword evidence="1" id="KW-1133">Transmembrane helix</keyword>